<evidence type="ECO:0000259" key="2">
    <source>
        <dbReference type="Pfam" id="PF12728"/>
    </source>
</evidence>
<comment type="caution">
    <text evidence="3">The sequence shown here is derived from an EMBL/GenBank/DDBJ whole genome shotgun (WGS) entry which is preliminary data.</text>
</comment>
<dbReference type="AlphaFoldDB" id="A0A418MI82"/>
<accession>A0A418MI82</accession>
<proteinExistence type="predicted"/>
<sequence>MNFVLTEEQFGQIIAMREEIGALREEMRRQSQENLELRVNLQQFTVDKVAALLDVSERTVHNWTKPDKKGRIKLVGWKLDGVLRFSGASIMELTRQYKIDLSTKKVEEFLDGMPRKGKYARVQSVNGTNLIQA</sequence>
<evidence type="ECO:0000313" key="3">
    <source>
        <dbReference type="EMBL" id="RIV27041.1"/>
    </source>
</evidence>
<name>A0A418MI82_9BACT</name>
<feature type="coiled-coil region" evidence="1">
    <location>
        <begin position="13"/>
        <end position="40"/>
    </location>
</feature>
<protein>
    <submittedName>
        <fullName evidence="3">DNA-binding protein</fullName>
    </submittedName>
</protein>
<dbReference type="EMBL" id="QXED01000001">
    <property type="protein sequence ID" value="RIV27041.1"/>
    <property type="molecule type" value="Genomic_DNA"/>
</dbReference>
<dbReference type="GO" id="GO:0003677">
    <property type="term" value="F:DNA binding"/>
    <property type="evidence" value="ECO:0007669"/>
    <property type="project" value="UniProtKB-KW"/>
</dbReference>
<dbReference type="RefSeq" id="WP_119665893.1">
    <property type="nucleotide sequence ID" value="NZ_QXED01000001.1"/>
</dbReference>
<feature type="domain" description="Helix-turn-helix" evidence="2">
    <location>
        <begin position="44"/>
        <end position="95"/>
    </location>
</feature>
<gene>
    <name evidence="3" type="ORF">DYU11_01615</name>
</gene>
<organism evidence="3 4">
    <name type="scientific">Fibrisoma montanum</name>
    <dbReference type="NCBI Taxonomy" id="2305895"/>
    <lineage>
        <taxon>Bacteria</taxon>
        <taxon>Pseudomonadati</taxon>
        <taxon>Bacteroidota</taxon>
        <taxon>Cytophagia</taxon>
        <taxon>Cytophagales</taxon>
        <taxon>Spirosomataceae</taxon>
        <taxon>Fibrisoma</taxon>
    </lineage>
</organism>
<keyword evidence="3" id="KW-0238">DNA-binding</keyword>
<dbReference type="Pfam" id="PF12728">
    <property type="entry name" value="HTH_17"/>
    <property type="match status" value="1"/>
</dbReference>
<dbReference type="InterPro" id="IPR041657">
    <property type="entry name" value="HTH_17"/>
</dbReference>
<keyword evidence="4" id="KW-1185">Reference proteome</keyword>
<evidence type="ECO:0000313" key="4">
    <source>
        <dbReference type="Proteomes" id="UP000283523"/>
    </source>
</evidence>
<keyword evidence="1" id="KW-0175">Coiled coil</keyword>
<evidence type="ECO:0000256" key="1">
    <source>
        <dbReference type="SAM" id="Coils"/>
    </source>
</evidence>
<reference evidence="3 4" key="1">
    <citation type="submission" date="2018-08" db="EMBL/GenBank/DDBJ databases">
        <title>Fibrisoma montanum sp. nov., isolated from Danxia mountain soil.</title>
        <authorList>
            <person name="Huang Y."/>
        </authorList>
    </citation>
    <scope>NUCLEOTIDE SEQUENCE [LARGE SCALE GENOMIC DNA]</scope>
    <source>
        <strain evidence="3 4">HYT19</strain>
    </source>
</reference>
<dbReference type="Proteomes" id="UP000283523">
    <property type="component" value="Unassembled WGS sequence"/>
</dbReference>